<proteinExistence type="predicted"/>
<dbReference type="EMBL" id="FTNF01000026">
    <property type="protein sequence ID" value="SIR90384.1"/>
    <property type="molecule type" value="Genomic_DNA"/>
</dbReference>
<dbReference type="AlphaFoldDB" id="A0A1N7EQQ9"/>
<organism evidence="1 2">
    <name type="scientific">Micromonospora avicenniae</name>
    <dbReference type="NCBI Taxonomy" id="1198245"/>
    <lineage>
        <taxon>Bacteria</taxon>
        <taxon>Bacillati</taxon>
        <taxon>Actinomycetota</taxon>
        <taxon>Actinomycetes</taxon>
        <taxon>Micromonosporales</taxon>
        <taxon>Micromonosporaceae</taxon>
        <taxon>Micromonospora</taxon>
    </lineage>
</organism>
<protein>
    <submittedName>
        <fullName evidence="1">Uncharacterized protein</fullName>
    </submittedName>
</protein>
<dbReference type="STRING" id="1198245.SAMN05444858_12627"/>
<gene>
    <name evidence="1" type="ORF">SAMN05444858_12627</name>
</gene>
<dbReference type="Proteomes" id="UP000186004">
    <property type="component" value="Unassembled WGS sequence"/>
</dbReference>
<sequence length="298" mass="33391">MRYGRSRPHSSGRVAMRLDIEPEVFTSGDRLSVIHLLAMVIEGQHEWRPTLPVALSAERFANEEAPVLSEFVQKALVEAANPAPDAPAVAQITAAKLKEFVADLRRPATLVVENRIADGGFVRAVAAALGDHRVVEALSPGRQWLCFSHGGGSGDIPELAADERSGFTVLVRVAVLFDSDREHAGHAGRNHDKVQKCREHGVAEVHLLAWRMMENYAPFRIWEHHFVHRPDHVEALRAIEPEQRGYLHLKTWFKERRCHVPKRVFPADLALAEDDFAELGPDVVAELRELLAMIHRIL</sequence>
<accession>A0A1N7EQQ9</accession>
<keyword evidence="2" id="KW-1185">Reference proteome</keyword>
<evidence type="ECO:0000313" key="2">
    <source>
        <dbReference type="Proteomes" id="UP000186004"/>
    </source>
</evidence>
<name>A0A1N7EQQ9_9ACTN</name>
<reference evidence="1 2" key="1">
    <citation type="submission" date="2017-01" db="EMBL/GenBank/DDBJ databases">
        <authorList>
            <person name="Mah S.A."/>
            <person name="Swanson W.J."/>
            <person name="Moy G.W."/>
            <person name="Vacquier V.D."/>
        </authorList>
    </citation>
    <scope>NUCLEOTIDE SEQUENCE [LARGE SCALE GENOMIC DNA]</scope>
    <source>
        <strain evidence="1 2">DSM 45758</strain>
    </source>
</reference>
<evidence type="ECO:0000313" key="1">
    <source>
        <dbReference type="EMBL" id="SIR90384.1"/>
    </source>
</evidence>